<dbReference type="RefSeq" id="WP_165389823.1">
    <property type="nucleotide sequence ID" value="NZ_SGXG01000001.1"/>
</dbReference>
<comment type="caution">
    <text evidence="1">The sequence shown here is derived from an EMBL/GenBank/DDBJ whole genome shotgun (WGS) entry which is preliminary data.</text>
</comment>
<name>A0A4Q7P8Q8_9BACT</name>
<dbReference type="Proteomes" id="UP000292209">
    <property type="component" value="Unassembled WGS sequence"/>
</dbReference>
<organism evidence="1 2">
    <name type="scientific">Cecembia calidifontis</name>
    <dbReference type="NCBI Taxonomy" id="1187080"/>
    <lineage>
        <taxon>Bacteria</taxon>
        <taxon>Pseudomonadati</taxon>
        <taxon>Bacteroidota</taxon>
        <taxon>Cytophagia</taxon>
        <taxon>Cytophagales</taxon>
        <taxon>Cyclobacteriaceae</taxon>
        <taxon>Cecembia</taxon>
    </lineage>
</organism>
<accession>A0A4Q7P8Q8</accession>
<dbReference type="AlphaFoldDB" id="A0A4Q7P8Q8"/>
<dbReference type="EMBL" id="SGXG01000001">
    <property type="protein sequence ID" value="RZS96495.1"/>
    <property type="molecule type" value="Genomic_DNA"/>
</dbReference>
<proteinExistence type="predicted"/>
<sequence length="50" mass="5507">MNQNGQWYLGDDRMNQVKITIACPSIAVPSRVSGNERKATSITEKAIEKG</sequence>
<protein>
    <submittedName>
        <fullName evidence="1">Uncharacterized protein</fullName>
    </submittedName>
</protein>
<gene>
    <name evidence="1" type="ORF">BC751_2069</name>
</gene>
<keyword evidence="2" id="KW-1185">Reference proteome</keyword>
<evidence type="ECO:0000313" key="1">
    <source>
        <dbReference type="EMBL" id="RZS96495.1"/>
    </source>
</evidence>
<reference evidence="1 2" key="1">
    <citation type="submission" date="2019-02" db="EMBL/GenBank/DDBJ databases">
        <title>Genomic Encyclopedia of Archaeal and Bacterial Type Strains, Phase II (KMG-II): from individual species to whole genera.</title>
        <authorList>
            <person name="Goeker M."/>
        </authorList>
    </citation>
    <scope>NUCLEOTIDE SEQUENCE [LARGE SCALE GENOMIC DNA]</scope>
    <source>
        <strain evidence="1 2">DSM 21411</strain>
    </source>
</reference>
<evidence type="ECO:0000313" key="2">
    <source>
        <dbReference type="Proteomes" id="UP000292209"/>
    </source>
</evidence>